<keyword evidence="2" id="KW-1185">Reference proteome</keyword>
<protein>
    <submittedName>
        <fullName evidence="1">Uncharacterized protein</fullName>
    </submittedName>
</protein>
<dbReference type="Proteomes" id="UP001604277">
    <property type="component" value="Unassembled WGS sequence"/>
</dbReference>
<dbReference type="AlphaFoldDB" id="A0ABD1RKX6"/>
<evidence type="ECO:0000313" key="2">
    <source>
        <dbReference type="Proteomes" id="UP001604277"/>
    </source>
</evidence>
<name>A0ABD1RKX6_9LAMI</name>
<accession>A0ABD1RKX6</accession>
<reference evidence="2" key="1">
    <citation type="submission" date="2024-07" db="EMBL/GenBank/DDBJ databases">
        <title>Two chromosome-level genome assemblies of Korean endemic species Abeliophyllum distichum and Forsythia ovata (Oleaceae).</title>
        <authorList>
            <person name="Jang H."/>
        </authorList>
    </citation>
    <scope>NUCLEOTIDE SEQUENCE [LARGE SCALE GENOMIC DNA]</scope>
</reference>
<sequence>MASFYFSKIPLFRIIGAGVEGRKLTLSSMTFDIKYDARSGATKTSIHAPYGWTECINIGSRQDELGPTILEKLPAPSVVAVASVHKYWTFSWAKAADNTDLSELAEINTTQSRILNCKLYKVLAMKVDKLRSTATDSKDIDELHLENKIIRSRFAIFEEARAQAEFKIIKSEMIQRLSVITQK</sequence>
<gene>
    <name evidence="1" type="ORF">Fot_42355</name>
</gene>
<comment type="caution">
    <text evidence="1">The sequence shown here is derived from an EMBL/GenBank/DDBJ whole genome shotgun (WGS) entry which is preliminary data.</text>
</comment>
<proteinExistence type="predicted"/>
<evidence type="ECO:0000313" key="1">
    <source>
        <dbReference type="EMBL" id="KAL2489063.1"/>
    </source>
</evidence>
<organism evidence="1 2">
    <name type="scientific">Forsythia ovata</name>
    <dbReference type="NCBI Taxonomy" id="205694"/>
    <lineage>
        <taxon>Eukaryota</taxon>
        <taxon>Viridiplantae</taxon>
        <taxon>Streptophyta</taxon>
        <taxon>Embryophyta</taxon>
        <taxon>Tracheophyta</taxon>
        <taxon>Spermatophyta</taxon>
        <taxon>Magnoliopsida</taxon>
        <taxon>eudicotyledons</taxon>
        <taxon>Gunneridae</taxon>
        <taxon>Pentapetalae</taxon>
        <taxon>asterids</taxon>
        <taxon>lamiids</taxon>
        <taxon>Lamiales</taxon>
        <taxon>Oleaceae</taxon>
        <taxon>Forsythieae</taxon>
        <taxon>Forsythia</taxon>
    </lineage>
</organism>
<dbReference type="EMBL" id="JBFOLJ010000012">
    <property type="protein sequence ID" value="KAL2489063.1"/>
    <property type="molecule type" value="Genomic_DNA"/>
</dbReference>